<organism evidence="2">
    <name type="scientific">Colletotrichum graminicola (strain M1.001 / M2 / FGSC 10212)</name>
    <name type="common">Maize anthracnose fungus</name>
    <name type="synonym">Glomerella graminicola</name>
    <dbReference type="NCBI Taxonomy" id="645133"/>
    <lineage>
        <taxon>Eukaryota</taxon>
        <taxon>Fungi</taxon>
        <taxon>Dikarya</taxon>
        <taxon>Ascomycota</taxon>
        <taxon>Pezizomycotina</taxon>
        <taxon>Sordariomycetes</taxon>
        <taxon>Hypocreomycetidae</taxon>
        <taxon>Glomerellales</taxon>
        <taxon>Glomerellaceae</taxon>
        <taxon>Colletotrichum</taxon>
        <taxon>Colletotrichum graminicola species complex</taxon>
    </lineage>
</organism>
<dbReference type="EMBL" id="GG697355">
    <property type="protein sequence ID" value="EFQ31363.1"/>
    <property type="molecule type" value="Genomic_DNA"/>
</dbReference>
<gene>
    <name evidence="1" type="ORF">GLRG_06507</name>
</gene>
<protein>
    <submittedName>
        <fullName evidence="1">Uncharacterized protein</fullName>
    </submittedName>
</protein>
<keyword evidence="2" id="KW-1185">Reference proteome</keyword>
<dbReference type="VEuPathDB" id="FungiDB:GLRG_06507"/>
<name>E3QKH5_COLGM</name>
<reference evidence="2" key="1">
    <citation type="journal article" date="2012" name="Nat. Genet.">
        <title>Lifestyle transitions in plant pathogenic Colletotrichum fungi deciphered by genome and transcriptome analyses.</title>
        <authorList>
            <person name="O'Connell R.J."/>
            <person name="Thon M.R."/>
            <person name="Hacquard S."/>
            <person name="Amyotte S.G."/>
            <person name="Kleemann J."/>
            <person name="Torres M.F."/>
            <person name="Damm U."/>
            <person name="Buiate E.A."/>
            <person name="Epstein L."/>
            <person name="Alkan N."/>
            <person name="Altmueller J."/>
            <person name="Alvarado-Balderrama L."/>
            <person name="Bauser C.A."/>
            <person name="Becker C."/>
            <person name="Birren B.W."/>
            <person name="Chen Z."/>
            <person name="Choi J."/>
            <person name="Crouch J.A."/>
            <person name="Duvick J.P."/>
            <person name="Farman M.A."/>
            <person name="Gan P."/>
            <person name="Heiman D."/>
            <person name="Henrissat B."/>
            <person name="Howard R.J."/>
            <person name="Kabbage M."/>
            <person name="Koch C."/>
            <person name="Kracher B."/>
            <person name="Kubo Y."/>
            <person name="Law A.D."/>
            <person name="Lebrun M.-H."/>
            <person name="Lee Y.-H."/>
            <person name="Miyara I."/>
            <person name="Moore N."/>
            <person name="Neumann U."/>
            <person name="Nordstroem K."/>
            <person name="Panaccione D.G."/>
            <person name="Panstruga R."/>
            <person name="Place M."/>
            <person name="Proctor R.H."/>
            <person name="Prusky D."/>
            <person name="Rech G."/>
            <person name="Reinhardt R."/>
            <person name="Rollins J.A."/>
            <person name="Rounsley S."/>
            <person name="Schardl C.L."/>
            <person name="Schwartz D.C."/>
            <person name="Shenoy N."/>
            <person name="Shirasu K."/>
            <person name="Sikhakolli U.R."/>
            <person name="Stueber K."/>
            <person name="Sukno S.A."/>
            <person name="Sweigard J.A."/>
            <person name="Takano Y."/>
            <person name="Takahara H."/>
            <person name="Trail F."/>
            <person name="van der Does H.C."/>
            <person name="Voll L.M."/>
            <person name="Will I."/>
            <person name="Young S."/>
            <person name="Zeng Q."/>
            <person name="Zhang J."/>
            <person name="Zhou S."/>
            <person name="Dickman M.B."/>
            <person name="Schulze-Lefert P."/>
            <person name="Ver Loren van Themaat E."/>
            <person name="Ma L.-J."/>
            <person name="Vaillancourt L.J."/>
        </authorList>
    </citation>
    <scope>NUCLEOTIDE SEQUENCE [LARGE SCALE GENOMIC DNA]</scope>
    <source>
        <strain evidence="2">M1.001 / M2 / FGSC 10212</strain>
    </source>
</reference>
<proteinExistence type="predicted"/>
<dbReference type="AlphaFoldDB" id="E3QKH5"/>
<sequence>MELFKIQEHCISAVANVEGIFMEFLTQPQSVANRTNLFGLEAGRRREGPRDRPQSVRVRRGLLRRRGYPIDVVYINYVDSSQGVYKSWGTEIVAKMQAVSKKYDSEEFFQRRVPGGFKVF</sequence>
<dbReference type="GeneID" id="24411872"/>
<dbReference type="Proteomes" id="UP000008782">
    <property type="component" value="Unassembled WGS sequence"/>
</dbReference>
<dbReference type="eggNOG" id="KOG1231">
    <property type="taxonomic scope" value="Eukaryota"/>
</dbReference>
<dbReference type="STRING" id="645133.E3QKH5"/>
<dbReference type="OrthoDB" id="2151789at2759"/>
<dbReference type="RefSeq" id="XP_008095383.1">
    <property type="nucleotide sequence ID" value="XM_008097192.1"/>
</dbReference>
<evidence type="ECO:0000313" key="2">
    <source>
        <dbReference type="Proteomes" id="UP000008782"/>
    </source>
</evidence>
<accession>E3QKH5</accession>
<evidence type="ECO:0000313" key="1">
    <source>
        <dbReference type="EMBL" id="EFQ31363.1"/>
    </source>
</evidence>
<dbReference type="HOGENOM" id="CLU_2049527_0_0_1"/>